<name>A0A9D4DNW4_DREPO</name>
<comment type="caution">
    <text evidence="2">The sequence shown here is derived from an EMBL/GenBank/DDBJ whole genome shotgun (WGS) entry which is preliminary data.</text>
</comment>
<accession>A0A9D4DNW4</accession>
<reference evidence="2" key="2">
    <citation type="submission" date="2020-11" db="EMBL/GenBank/DDBJ databases">
        <authorList>
            <person name="McCartney M.A."/>
            <person name="Auch B."/>
            <person name="Kono T."/>
            <person name="Mallez S."/>
            <person name="Becker A."/>
            <person name="Gohl D.M."/>
            <person name="Silverstein K.A.T."/>
            <person name="Koren S."/>
            <person name="Bechman K.B."/>
            <person name="Herman A."/>
            <person name="Abrahante J.E."/>
            <person name="Garbe J."/>
        </authorList>
    </citation>
    <scope>NUCLEOTIDE SEQUENCE</scope>
    <source>
        <strain evidence="2">Duluth1</strain>
        <tissue evidence="2">Whole animal</tissue>
    </source>
</reference>
<gene>
    <name evidence="2" type="ORF">DPMN_186773</name>
</gene>
<protein>
    <submittedName>
        <fullName evidence="2">Uncharacterized protein</fullName>
    </submittedName>
</protein>
<evidence type="ECO:0000313" key="3">
    <source>
        <dbReference type="Proteomes" id="UP000828390"/>
    </source>
</evidence>
<organism evidence="2 3">
    <name type="scientific">Dreissena polymorpha</name>
    <name type="common">Zebra mussel</name>
    <name type="synonym">Mytilus polymorpha</name>
    <dbReference type="NCBI Taxonomy" id="45954"/>
    <lineage>
        <taxon>Eukaryota</taxon>
        <taxon>Metazoa</taxon>
        <taxon>Spiralia</taxon>
        <taxon>Lophotrochozoa</taxon>
        <taxon>Mollusca</taxon>
        <taxon>Bivalvia</taxon>
        <taxon>Autobranchia</taxon>
        <taxon>Heteroconchia</taxon>
        <taxon>Euheterodonta</taxon>
        <taxon>Imparidentia</taxon>
        <taxon>Neoheterodontei</taxon>
        <taxon>Myida</taxon>
        <taxon>Dreissenoidea</taxon>
        <taxon>Dreissenidae</taxon>
        <taxon>Dreissena</taxon>
    </lineage>
</organism>
<keyword evidence="1" id="KW-0175">Coiled coil</keyword>
<keyword evidence="3" id="KW-1185">Reference proteome</keyword>
<feature type="coiled-coil region" evidence="1">
    <location>
        <begin position="32"/>
        <end position="59"/>
    </location>
</feature>
<evidence type="ECO:0000256" key="1">
    <source>
        <dbReference type="SAM" id="Coils"/>
    </source>
</evidence>
<evidence type="ECO:0000313" key="2">
    <source>
        <dbReference type="EMBL" id="KAH3752161.1"/>
    </source>
</evidence>
<sequence length="63" mass="7093">MEAKFEKESICNVKTPFLNVGEQKLHSAKLGTDRVSREVEEQKKKVAQMGQEMETANKALVSI</sequence>
<proteinExistence type="predicted"/>
<dbReference type="EMBL" id="JAIWYP010000010">
    <property type="protein sequence ID" value="KAH3752161.1"/>
    <property type="molecule type" value="Genomic_DNA"/>
</dbReference>
<reference evidence="2" key="1">
    <citation type="journal article" date="2019" name="bioRxiv">
        <title>The Genome of the Zebra Mussel, Dreissena polymorpha: A Resource for Invasive Species Research.</title>
        <authorList>
            <person name="McCartney M.A."/>
            <person name="Auch B."/>
            <person name="Kono T."/>
            <person name="Mallez S."/>
            <person name="Zhang Y."/>
            <person name="Obille A."/>
            <person name="Becker A."/>
            <person name="Abrahante J.E."/>
            <person name="Garbe J."/>
            <person name="Badalamenti J.P."/>
            <person name="Herman A."/>
            <person name="Mangelson H."/>
            <person name="Liachko I."/>
            <person name="Sullivan S."/>
            <person name="Sone E.D."/>
            <person name="Koren S."/>
            <person name="Silverstein K.A.T."/>
            <person name="Beckman K.B."/>
            <person name="Gohl D.M."/>
        </authorList>
    </citation>
    <scope>NUCLEOTIDE SEQUENCE</scope>
    <source>
        <strain evidence="2">Duluth1</strain>
        <tissue evidence="2">Whole animal</tissue>
    </source>
</reference>
<dbReference type="AlphaFoldDB" id="A0A9D4DNW4"/>
<dbReference type="Proteomes" id="UP000828390">
    <property type="component" value="Unassembled WGS sequence"/>
</dbReference>